<proteinExistence type="predicted"/>
<dbReference type="OrthoDB" id="6004892at2"/>
<reference evidence="2 3" key="1">
    <citation type="submission" date="2014-02" db="EMBL/GenBank/DDBJ databases">
        <title>Draft genome of Erwinia mallotivora strain BT-MARDI, a papaya dieback pathogen.</title>
        <authorList>
            <person name="Redzuan R."/>
            <person name="Abu Bakar N."/>
            <person name="Badrun R."/>
            <person name="Mohd Raih M.F."/>
            <person name="Rozano L."/>
            <person name="Mat Amin N."/>
        </authorList>
    </citation>
    <scope>NUCLEOTIDE SEQUENCE [LARGE SCALE GENOMIC DNA]</scope>
    <source>
        <strain evidence="2 3">BT-MARDI</strain>
    </source>
</reference>
<evidence type="ECO:0000256" key="1">
    <source>
        <dbReference type="SAM" id="Phobius"/>
    </source>
</evidence>
<organism evidence="2 3">
    <name type="scientific">Erwinia mallotivora</name>
    <dbReference type="NCBI Taxonomy" id="69222"/>
    <lineage>
        <taxon>Bacteria</taxon>
        <taxon>Pseudomonadati</taxon>
        <taxon>Pseudomonadota</taxon>
        <taxon>Gammaproteobacteria</taxon>
        <taxon>Enterobacterales</taxon>
        <taxon>Erwiniaceae</taxon>
        <taxon>Erwinia</taxon>
    </lineage>
</organism>
<feature type="transmembrane region" description="Helical" evidence="1">
    <location>
        <begin position="169"/>
        <end position="190"/>
    </location>
</feature>
<dbReference type="RefSeq" id="WP_034932783.1">
    <property type="nucleotide sequence ID" value="NZ_JFHN01000008.1"/>
</dbReference>
<dbReference type="CDD" id="cd14742">
    <property type="entry name" value="PAAR_RHS"/>
    <property type="match status" value="1"/>
</dbReference>
<keyword evidence="1" id="KW-0812">Transmembrane</keyword>
<sequence length="420" mass="43772">MSEFSAAREFDDIAHTASKAWMVAGLIGGAILGAAAVVVTGGTALVVVAAAAAGATTAGGVGEVLGSMSWAPRHVTGKLTDGSPNVIINDRAAIRAHLSTGECGEHSGSKQLVAEGSIKVYINDFPAARIGDLLTCSAEIASGSSNVFIGGSKIQTDDINPEIPGWVNWLMLGVGAAAIGVLATPAIAVLSTLGGLGGGYAGSYIGGRLFGEGTNKQKWSMLIGGLVGSLAGGKGGARFDSWRSVGRYETTNGVPISKAKFDEIVEMEKGTRPDPDTYLPKDYVENHLKEFESGSSRIVTRSSFEDYGIGKPDAGRSEFVLSKDNAMNIINESKGDPIAIANKLGIPEGQLQNDSLVLVEFKPTELYNPKIPSGNEWGANTQWLPGGKLPKGDLEAVVHTENMINGQHYEVTDIVTGEKL</sequence>
<keyword evidence="3" id="KW-1185">Reference proteome</keyword>
<protein>
    <submittedName>
        <fullName evidence="2">Membrane protein</fullName>
    </submittedName>
</protein>
<dbReference type="PATRIC" id="fig|69222.5.peg.8"/>
<feature type="transmembrane region" description="Helical" evidence="1">
    <location>
        <begin position="20"/>
        <end position="39"/>
    </location>
</feature>
<name>A0A014NU90_9GAMM</name>
<accession>A0A014NU90</accession>
<gene>
    <name evidence="2" type="ORF">BG55_22925</name>
</gene>
<feature type="transmembrane region" description="Helical" evidence="1">
    <location>
        <begin position="45"/>
        <end position="65"/>
    </location>
</feature>
<evidence type="ECO:0000313" key="3">
    <source>
        <dbReference type="Proteomes" id="UP000019918"/>
    </source>
</evidence>
<dbReference type="STRING" id="69222.BG55_22925"/>
<dbReference type="Proteomes" id="UP000019918">
    <property type="component" value="Unassembled WGS sequence"/>
</dbReference>
<evidence type="ECO:0000313" key="2">
    <source>
        <dbReference type="EMBL" id="EXU77415.1"/>
    </source>
</evidence>
<dbReference type="InterPro" id="IPR008727">
    <property type="entry name" value="PAAR_motif"/>
</dbReference>
<dbReference type="Gene3D" id="2.60.200.60">
    <property type="match status" value="1"/>
</dbReference>
<keyword evidence="1" id="KW-1133">Transmembrane helix</keyword>
<dbReference type="Pfam" id="PF05488">
    <property type="entry name" value="PAAR_motif"/>
    <property type="match status" value="1"/>
</dbReference>
<dbReference type="AlphaFoldDB" id="A0A014NU90"/>
<keyword evidence="1" id="KW-0472">Membrane</keyword>
<dbReference type="EMBL" id="JFHN01000008">
    <property type="protein sequence ID" value="EXU77415.1"/>
    <property type="molecule type" value="Genomic_DNA"/>
</dbReference>
<comment type="caution">
    <text evidence="2">The sequence shown here is derived from an EMBL/GenBank/DDBJ whole genome shotgun (WGS) entry which is preliminary data.</text>
</comment>